<evidence type="ECO:0000313" key="2">
    <source>
        <dbReference type="Proteomes" id="UP000735302"/>
    </source>
</evidence>
<name>A0AAV4E1R3_9GAST</name>
<organism evidence="1 2">
    <name type="scientific">Plakobranchus ocellatus</name>
    <dbReference type="NCBI Taxonomy" id="259542"/>
    <lineage>
        <taxon>Eukaryota</taxon>
        <taxon>Metazoa</taxon>
        <taxon>Spiralia</taxon>
        <taxon>Lophotrochozoa</taxon>
        <taxon>Mollusca</taxon>
        <taxon>Gastropoda</taxon>
        <taxon>Heterobranchia</taxon>
        <taxon>Euthyneura</taxon>
        <taxon>Panpulmonata</taxon>
        <taxon>Sacoglossa</taxon>
        <taxon>Placobranchoidea</taxon>
        <taxon>Plakobranchidae</taxon>
        <taxon>Plakobranchus</taxon>
    </lineage>
</organism>
<dbReference type="EMBL" id="BLXT01008557">
    <property type="protein sequence ID" value="GFO50006.1"/>
    <property type="molecule type" value="Genomic_DNA"/>
</dbReference>
<gene>
    <name evidence="1" type="ORF">PoB_007651100</name>
</gene>
<evidence type="ECO:0000313" key="1">
    <source>
        <dbReference type="EMBL" id="GFO50006.1"/>
    </source>
</evidence>
<reference evidence="1 2" key="1">
    <citation type="journal article" date="2021" name="Elife">
        <title>Chloroplast acquisition without the gene transfer in kleptoplastic sea slugs, Plakobranchus ocellatus.</title>
        <authorList>
            <person name="Maeda T."/>
            <person name="Takahashi S."/>
            <person name="Yoshida T."/>
            <person name="Shimamura S."/>
            <person name="Takaki Y."/>
            <person name="Nagai Y."/>
            <person name="Toyoda A."/>
            <person name="Suzuki Y."/>
            <person name="Arimoto A."/>
            <person name="Ishii H."/>
            <person name="Satoh N."/>
            <person name="Nishiyama T."/>
            <person name="Hasebe M."/>
            <person name="Maruyama T."/>
            <person name="Minagawa J."/>
            <person name="Obokata J."/>
            <person name="Shigenobu S."/>
        </authorList>
    </citation>
    <scope>NUCLEOTIDE SEQUENCE [LARGE SCALE GENOMIC DNA]</scope>
</reference>
<dbReference type="AlphaFoldDB" id="A0AAV4E1R3"/>
<proteinExistence type="predicted"/>
<keyword evidence="2" id="KW-1185">Reference proteome</keyword>
<comment type="caution">
    <text evidence="1">The sequence shown here is derived from an EMBL/GenBank/DDBJ whole genome shotgun (WGS) entry which is preliminary data.</text>
</comment>
<accession>A0AAV4E1R3</accession>
<protein>
    <submittedName>
        <fullName evidence="1">Uncharacterized protein</fullName>
    </submittedName>
</protein>
<sequence>MDAASIKANDYLHRSDAVQIFRARAWHTLLNPPVLERDSVGLPLPYVACAGNKRRRFRMLFSFRTTGIGQCLPLGMGCHVPERYHFAAG</sequence>
<dbReference type="Proteomes" id="UP000735302">
    <property type="component" value="Unassembled WGS sequence"/>
</dbReference>